<dbReference type="EC" id="3.1.-.-" evidence="4"/>
<dbReference type="InterPro" id="IPR001279">
    <property type="entry name" value="Metallo-B-lactamas"/>
</dbReference>
<keyword evidence="5" id="KW-1185">Reference proteome</keyword>
<name>A0A1H6FGA5_9GAMM</name>
<feature type="domain" description="Metallo-beta-lactamase" evidence="2">
    <location>
        <begin position="15"/>
        <end position="239"/>
    </location>
</feature>
<feature type="domain" description="Beta-Casp" evidence="3">
    <location>
        <begin position="244"/>
        <end position="382"/>
    </location>
</feature>
<evidence type="ECO:0000259" key="2">
    <source>
        <dbReference type="SMART" id="SM00849"/>
    </source>
</evidence>
<dbReference type="EMBL" id="FMSV02000558">
    <property type="protein sequence ID" value="SEH09092.1"/>
    <property type="molecule type" value="Genomic_DNA"/>
</dbReference>
<dbReference type="Proteomes" id="UP000236724">
    <property type="component" value="Unassembled WGS sequence"/>
</dbReference>
<dbReference type="InterPro" id="IPR036866">
    <property type="entry name" value="RibonucZ/Hydroxyglut_hydro"/>
</dbReference>
<organism evidence="4 5">
    <name type="scientific">Candidatus Venteria ishoeyi</name>
    <dbReference type="NCBI Taxonomy" id="1899563"/>
    <lineage>
        <taxon>Bacteria</taxon>
        <taxon>Pseudomonadati</taxon>
        <taxon>Pseudomonadota</taxon>
        <taxon>Gammaproteobacteria</taxon>
        <taxon>Thiotrichales</taxon>
        <taxon>Thiotrichaceae</taxon>
        <taxon>Venteria</taxon>
    </lineage>
</organism>
<dbReference type="AlphaFoldDB" id="A0A1H6FGA5"/>
<dbReference type="Pfam" id="PF00753">
    <property type="entry name" value="Lactamase_B"/>
    <property type="match status" value="1"/>
</dbReference>
<dbReference type="SMART" id="SM00849">
    <property type="entry name" value="Lactamase_B"/>
    <property type="match status" value="1"/>
</dbReference>
<sequence length="463" mass="51192">MHNFISHHGAVDGVTGSCHELRTASGDGVLIDCGLFQGDEAAPEGRASAEQLAIDFPIEHIRALLVTHVHIDHTGRIPYLFAAGFDGPIICSKPSALLLPLVLEDAMRIGVTRDRKVLERFRELLEQKIIALDYDDWYEITPELSIRLQRAGHILGSAYVECRLGSGDSAHHVVFSGDLGPPNTPILCDPQAPQRADTLVLESTYGDHDHENRAQRIERLQSVLEHALRDRGAILVPAFSIGRTQELLYELEELIHRNRDTEVAAGLPWDELEIIVDSPLASRFTKVYRQLKQYWDAEAKEKIANGRHPLAFEQLTTINDHKEHQQTVKYLKKTARPCVVIAAGGMCSGGRILNYLKALLGDSRHDVLFVGYQARGTPGNVIQHHGPHGGYVRLDGEKYNIRAQVHTIGGYSAHAGQADLLAFVSGIPQKPQEIRLVHGDDGAKQALQKTLQALGHEVSIPVR</sequence>
<proteinExistence type="predicted"/>
<dbReference type="PANTHER" id="PTHR11203">
    <property type="entry name" value="CLEAVAGE AND POLYADENYLATION SPECIFICITY FACTOR FAMILY MEMBER"/>
    <property type="match status" value="1"/>
</dbReference>
<dbReference type="PANTHER" id="PTHR11203:SF37">
    <property type="entry name" value="INTEGRATOR COMPLEX SUBUNIT 11"/>
    <property type="match status" value="1"/>
</dbReference>
<dbReference type="CDD" id="cd16295">
    <property type="entry name" value="TTHA0252-CPSF-like_MBL-fold"/>
    <property type="match status" value="1"/>
</dbReference>
<dbReference type="GO" id="GO:0016787">
    <property type="term" value="F:hydrolase activity"/>
    <property type="evidence" value="ECO:0007669"/>
    <property type="project" value="UniProtKB-KW"/>
</dbReference>
<reference evidence="4 5" key="1">
    <citation type="submission" date="2016-10" db="EMBL/GenBank/DDBJ databases">
        <authorList>
            <person name="de Groot N.N."/>
        </authorList>
    </citation>
    <scope>NUCLEOTIDE SEQUENCE [LARGE SCALE GENOMIC DNA]</scope>
    <source>
        <strain evidence="4">MBHS1</strain>
    </source>
</reference>
<dbReference type="Pfam" id="PF10996">
    <property type="entry name" value="Beta-Casp"/>
    <property type="match status" value="1"/>
</dbReference>
<evidence type="ECO:0000259" key="3">
    <source>
        <dbReference type="SMART" id="SM01027"/>
    </source>
</evidence>
<accession>A0A1H6FGA5</accession>
<protein>
    <submittedName>
        <fullName evidence="4">Ribonuclease</fullName>
        <ecNumber evidence="4">3.1.-.-</ecNumber>
    </submittedName>
</protein>
<dbReference type="Gene3D" id="3.60.15.10">
    <property type="entry name" value="Ribonuclease Z/Hydroxyacylglutathione hydrolase-like"/>
    <property type="match status" value="1"/>
</dbReference>
<dbReference type="SUPFAM" id="SSF56281">
    <property type="entry name" value="Metallo-hydrolase/oxidoreductase"/>
    <property type="match status" value="1"/>
</dbReference>
<dbReference type="OrthoDB" id="9803916at2"/>
<dbReference type="Pfam" id="PF07521">
    <property type="entry name" value="RMMBL"/>
    <property type="match status" value="1"/>
</dbReference>
<dbReference type="InterPro" id="IPR050698">
    <property type="entry name" value="MBL"/>
</dbReference>
<evidence type="ECO:0000313" key="5">
    <source>
        <dbReference type="Proteomes" id="UP000236724"/>
    </source>
</evidence>
<dbReference type="Gene3D" id="3.40.50.10890">
    <property type="match status" value="1"/>
</dbReference>
<dbReference type="InterPro" id="IPR011108">
    <property type="entry name" value="RMMBL"/>
</dbReference>
<keyword evidence="1 4" id="KW-0378">Hydrolase</keyword>
<dbReference type="SMART" id="SM01027">
    <property type="entry name" value="Beta-Casp"/>
    <property type="match status" value="1"/>
</dbReference>
<evidence type="ECO:0000256" key="1">
    <source>
        <dbReference type="ARBA" id="ARBA00022801"/>
    </source>
</evidence>
<dbReference type="InterPro" id="IPR022712">
    <property type="entry name" value="Beta_Casp"/>
</dbReference>
<dbReference type="RefSeq" id="WP_103922581.1">
    <property type="nucleotide sequence ID" value="NZ_FMSV02000558.1"/>
</dbReference>
<evidence type="ECO:0000313" key="4">
    <source>
        <dbReference type="EMBL" id="SEH09092.1"/>
    </source>
</evidence>
<gene>
    <name evidence="4" type="ORF">MBHS_04986</name>
</gene>
<dbReference type="GO" id="GO:0004521">
    <property type="term" value="F:RNA endonuclease activity"/>
    <property type="evidence" value="ECO:0007669"/>
    <property type="project" value="TreeGrafter"/>
</dbReference>